<dbReference type="Proteomes" id="UP000193144">
    <property type="component" value="Unassembled WGS sequence"/>
</dbReference>
<reference evidence="1 2" key="1">
    <citation type="submission" date="2016-07" db="EMBL/GenBank/DDBJ databases">
        <title>Pervasive Adenine N6-methylation of Active Genes in Fungi.</title>
        <authorList>
            <consortium name="DOE Joint Genome Institute"/>
            <person name="Mondo S.J."/>
            <person name="Dannebaum R.O."/>
            <person name="Kuo R.C."/>
            <person name="Labutti K."/>
            <person name="Haridas S."/>
            <person name="Kuo A."/>
            <person name="Salamov A."/>
            <person name="Ahrendt S.R."/>
            <person name="Lipzen A."/>
            <person name="Sullivan W."/>
            <person name="Andreopoulos W.B."/>
            <person name="Clum A."/>
            <person name="Lindquist E."/>
            <person name="Daum C."/>
            <person name="Ramamoorthy G.K."/>
            <person name="Gryganskyi A."/>
            <person name="Culley D."/>
            <person name="Magnuson J.K."/>
            <person name="James T.Y."/>
            <person name="O'Malley M.A."/>
            <person name="Stajich J.E."/>
            <person name="Spatafora J.W."/>
            <person name="Visel A."/>
            <person name="Grigoriev I.V."/>
        </authorList>
    </citation>
    <scope>NUCLEOTIDE SEQUENCE [LARGE SCALE GENOMIC DNA]</scope>
    <source>
        <strain evidence="1 2">CBS 115471</strain>
    </source>
</reference>
<gene>
    <name evidence="1" type="ORF">BCR34DRAFT_596969</name>
</gene>
<organism evidence="1 2">
    <name type="scientific">Clohesyomyces aquaticus</name>
    <dbReference type="NCBI Taxonomy" id="1231657"/>
    <lineage>
        <taxon>Eukaryota</taxon>
        <taxon>Fungi</taxon>
        <taxon>Dikarya</taxon>
        <taxon>Ascomycota</taxon>
        <taxon>Pezizomycotina</taxon>
        <taxon>Dothideomycetes</taxon>
        <taxon>Pleosporomycetidae</taxon>
        <taxon>Pleosporales</taxon>
        <taxon>Lindgomycetaceae</taxon>
        <taxon>Clohesyomyces</taxon>
    </lineage>
</organism>
<sequence length="168" mass="19515">MECLRPLLEFIVDLLPTEPTLAVHNFVMDIPAKIRNLPTTVLNQILNFPSTIARLFEPPPEEPILRFRDPVDCEESFTEIREHYIMQEAELGLWRRRAMRPSLFRKIMSRLSLAAQRAGWEGLITGSVWKGNSRNWIIEHGEDCNRGFELGWIGLSLRTPHISYHLLP</sequence>
<dbReference type="EMBL" id="MCFA01000012">
    <property type="protein sequence ID" value="ORY17498.1"/>
    <property type="molecule type" value="Genomic_DNA"/>
</dbReference>
<name>A0A1Y2A4Q4_9PLEO</name>
<evidence type="ECO:0000313" key="1">
    <source>
        <dbReference type="EMBL" id="ORY17498.1"/>
    </source>
</evidence>
<keyword evidence="2" id="KW-1185">Reference proteome</keyword>
<proteinExistence type="predicted"/>
<accession>A0A1Y2A4Q4</accession>
<evidence type="ECO:0000313" key="2">
    <source>
        <dbReference type="Proteomes" id="UP000193144"/>
    </source>
</evidence>
<dbReference type="AlphaFoldDB" id="A0A1Y2A4Q4"/>
<comment type="caution">
    <text evidence="1">The sequence shown here is derived from an EMBL/GenBank/DDBJ whole genome shotgun (WGS) entry which is preliminary data.</text>
</comment>
<protein>
    <submittedName>
        <fullName evidence="1">Uncharacterized protein</fullName>
    </submittedName>
</protein>